<dbReference type="Proteomes" id="UP001596138">
    <property type="component" value="Unassembled WGS sequence"/>
</dbReference>
<feature type="transmembrane region" description="Helical" evidence="1">
    <location>
        <begin position="12"/>
        <end position="35"/>
    </location>
</feature>
<evidence type="ECO:0000256" key="1">
    <source>
        <dbReference type="SAM" id="Phobius"/>
    </source>
</evidence>
<dbReference type="EMBL" id="JBHSTI010000065">
    <property type="protein sequence ID" value="MFC6239721.1"/>
    <property type="molecule type" value="Genomic_DNA"/>
</dbReference>
<keyword evidence="1" id="KW-1133">Transmembrane helix</keyword>
<reference evidence="3" key="1">
    <citation type="journal article" date="2019" name="Int. J. Syst. Evol. Microbiol.">
        <title>The Global Catalogue of Microorganisms (GCM) 10K type strain sequencing project: providing services to taxonomists for standard genome sequencing and annotation.</title>
        <authorList>
            <consortium name="The Broad Institute Genomics Platform"/>
            <consortium name="The Broad Institute Genome Sequencing Center for Infectious Disease"/>
            <person name="Wu L."/>
            <person name="Ma J."/>
        </authorList>
    </citation>
    <scope>NUCLEOTIDE SEQUENCE [LARGE SCALE GENOMIC DNA]</scope>
    <source>
        <strain evidence="3">CGMCC 4.7317</strain>
    </source>
</reference>
<dbReference type="RefSeq" id="WP_386769033.1">
    <property type="nucleotide sequence ID" value="NZ_JBHSTI010000065.1"/>
</dbReference>
<keyword evidence="1" id="KW-0812">Transmembrane</keyword>
<organism evidence="2 3">
    <name type="scientific">Longivirga aurantiaca</name>
    <dbReference type="NCBI Taxonomy" id="1837743"/>
    <lineage>
        <taxon>Bacteria</taxon>
        <taxon>Bacillati</taxon>
        <taxon>Actinomycetota</taxon>
        <taxon>Actinomycetes</taxon>
        <taxon>Sporichthyales</taxon>
        <taxon>Sporichthyaceae</taxon>
        <taxon>Longivirga</taxon>
    </lineage>
</organism>
<sequence>MSTATEPHGASTTSIVAVVLLTVAGLVLLLLPAYLLVWFSAAFSRGASCDVGLTAWCRPGWGMRQLWALLAMVVVALALLVASWVTLARGQGRRAVRLVVIGAACALLAVAVATAGAWADPFLPDGWVV</sequence>
<accession>A0ABW1T4P6</accession>
<name>A0ABW1T4P6_9ACTN</name>
<evidence type="ECO:0000313" key="3">
    <source>
        <dbReference type="Proteomes" id="UP001596138"/>
    </source>
</evidence>
<evidence type="ECO:0000313" key="2">
    <source>
        <dbReference type="EMBL" id="MFC6239721.1"/>
    </source>
</evidence>
<keyword evidence="3" id="KW-1185">Reference proteome</keyword>
<comment type="caution">
    <text evidence="2">The sequence shown here is derived from an EMBL/GenBank/DDBJ whole genome shotgun (WGS) entry which is preliminary data.</text>
</comment>
<feature type="transmembrane region" description="Helical" evidence="1">
    <location>
        <begin position="66"/>
        <end position="86"/>
    </location>
</feature>
<protein>
    <submittedName>
        <fullName evidence="2">Uncharacterized protein</fullName>
    </submittedName>
</protein>
<gene>
    <name evidence="2" type="ORF">ACFQGU_17760</name>
</gene>
<keyword evidence="1" id="KW-0472">Membrane</keyword>
<feature type="transmembrane region" description="Helical" evidence="1">
    <location>
        <begin position="98"/>
        <end position="119"/>
    </location>
</feature>
<proteinExistence type="predicted"/>